<evidence type="ECO:0000313" key="1">
    <source>
        <dbReference type="EMBL" id="MCY1007794.1"/>
    </source>
</evidence>
<dbReference type="AlphaFoldDB" id="A0A9X3ER20"/>
<dbReference type="EMBL" id="JAPNKE010000002">
    <property type="protein sequence ID" value="MCY1007794.1"/>
    <property type="molecule type" value="Genomic_DNA"/>
</dbReference>
<proteinExistence type="predicted"/>
<gene>
    <name evidence="1" type="ORF">OV079_20000</name>
</gene>
<dbReference type="Proteomes" id="UP001150924">
    <property type="component" value="Unassembled WGS sequence"/>
</dbReference>
<accession>A0A9X3ER20</accession>
<protein>
    <submittedName>
        <fullName evidence="1">Uncharacterized protein</fullName>
    </submittedName>
</protein>
<comment type="caution">
    <text evidence="1">The sequence shown here is derived from an EMBL/GenBank/DDBJ whole genome shotgun (WGS) entry which is preliminary data.</text>
</comment>
<name>A0A9X3ER20_9BACT</name>
<sequence>MVASLVEDGAPVVPALVVGAPDVLLPVVVPGAVVPASVVVPVVALVPSVPGPHAAVRANAIRARRSNMGEPAMVSR</sequence>
<evidence type="ECO:0000313" key="2">
    <source>
        <dbReference type="Proteomes" id="UP001150924"/>
    </source>
</evidence>
<dbReference type="RefSeq" id="WP_267770430.1">
    <property type="nucleotide sequence ID" value="NZ_JAPNKE010000002.1"/>
</dbReference>
<organism evidence="1 2">
    <name type="scientific">Nannocystis pusilla</name>
    <dbReference type="NCBI Taxonomy" id="889268"/>
    <lineage>
        <taxon>Bacteria</taxon>
        <taxon>Pseudomonadati</taxon>
        <taxon>Myxococcota</taxon>
        <taxon>Polyangia</taxon>
        <taxon>Nannocystales</taxon>
        <taxon>Nannocystaceae</taxon>
        <taxon>Nannocystis</taxon>
    </lineage>
</organism>
<reference evidence="1" key="1">
    <citation type="submission" date="2022-11" db="EMBL/GenBank/DDBJ databases">
        <title>Minimal conservation of predation-associated metabolite biosynthetic gene clusters underscores biosynthetic potential of Myxococcota including descriptions for ten novel species: Archangium lansinium sp. nov., Myxococcus landrumus sp. nov., Nannocystis bai.</title>
        <authorList>
            <person name="Ahearne A."/>
            <person name="Stevens C."/>
            <person name="Phillips K."/>
        </authorList>
    </citation>
    <scope>NUCLEOTIDE SEQUENCE</scope>
    <source>
        <strain evidence="1">Na p29</strain>
    </source>
</reference>
<keyword evidence="2" id="KW-1185">Reference proteome</keyword>